<evidence type="ECO:0000256" key="9">
    <source>
        <dbReference type="ARBA" id="ARBA00031501"/>
    </source>
</evidence>
<keyword evidence="6 10" id="KW-0808">Transferase</keyword>
<dbReference type="RefSeq" id="WP_092643198.1">
    <property type="nucleotide sequence ID" value="NZ_FNID01000047.1"/>
</dbReference>
<evidence type="ECO:0000256" key="6">
    <source>
        <dbReference type="ARBA" id="ARBA00022679"/>
    </source>
</evidence>
<comment type="catalytic activity">
    <reaction evidence="1 10">
        <text>Transfers a segment of a (1-&gt;4)-alpha-D-glucan to a new position in an acceptor, which may be glucose or a (1-&gt;4)-alpha-D-glucan.</text>
        <dbReference type="EC" id="2.4.1.25"/>
    </reaction>
</comment>
<gene>
    <name evidence="11" type="ORF">SAMN05192585_14717</name>
</gene>
<evidence type="ECO:0000256" key="10">
    <source>
        <dbReference type="RuleBase" id="RU361207"/>
    </source>
</evidence>
<keyword evidence="7 10" id="KW-0119">Carbohydrate metabolism</keyword>
<dbReference type="InterPro" id="IPR017853">
    <property type="entry name" value="GH"/>
</dbReference>
<dbReference type="AlphaFoldDB" id="A0A1H0G4T7"/>
<evidence type="ECO:0000256" key="4">
    <source>
        <dbReference type="ARBA" id="ARBA00020295"/>
    </source>
</evidence>
<protein>
    <recommendedName>
        <fullName evidence="4 10">4-alpha-glucanotransferase</fullName>
        <ecNumber evidence="3 10">2.4.1.25</ecNumber>
    </recommendedName>
    <alternativeName>
        <fullName evidence="8 10">Amylomaltase</fullName>
    </alternativeName>
    <alternativeName>
        <fullName evidence="9 10">Disproportionating enzyme</fullName>
    </alternativeName>
</protein>
<dbReference type="PANTHER" id="PTHR32438:SF5">
    <property type="entry name" value="4-ALPHA-GLUCANOTRANSFERASE DPE1, CHLOROPLASTIC_AMYLOPLASTIC"/>
    <property type="match status" value="1"/>
</dbReference>
<dbReference type="PANTHER" id="PTHR32438">
    <property type="entry name" value="4-ALPHA-GLUCANOTRANSFERASE DPE1, CHLOROPLASTIC/AMYLOPLASTIC"/>
    <property type="match status" value="1"/>
</dbReference>
<keyword evidence="12" id="KW-1185">Reference proteome</keyword>
<evidence type="ECO:0000313" key="12">
    <source>
        <dbReference type="Proteomes" id="UP000199182"/>
    </source>
</evidence>
<proteinExistence type="inferred from homology"/>
<dbReference type="Pfam" id="PF02446">
    <property type="entry name" value="Glyco_hydro_77"/>
    <property type="match status" value="1"/>
</dbReference>
<evidence type="ECO:0000256" key="5">
    <source>
        <dbReference type="ARBA" id="ARBA00022676"/>
    </source>
</evidence>
<name>A0A1H0G4T7_9FIRM</name>
<keyword evidence="5 10" id="KW-0328">Glycosyltransferase</keyword>
<dbReference type="GO" id="GO:0005975">
    <property type="term" value="P:carbohydrate metabolic process"/>
    <property type="evidence" value="ECO:0007669"/>
    <property type="project" value="InterPro"/>
</dbReference>
<evidence type="ECO:0000256" key="3">
    <source>
        <dbReference type="ARBA" id="ARBA00012560"/>
    </source>
</evidence>
<dbReference type="OrthoDB" id="9811841at2"/>
<organism evidence="11 12">
    <name type="scientific">Acetanaerobacterium elongatum</name>
    <dbReference type="NCBI Taxonomy" id="258515"/>
    <lineage>
        <taxon>Bacteria</taxon>
        <taxon>Bacillati</taxon>
        <taxon>Bacillota</taxon>
        <taxon>Clostridia</taxon>
        <taxon>Eubacteriales</taxon>
        <taxon>Oscillospiraceae</taxon>
        <taxon>Acetanaerobacterium</taxon>
    </lineage>
</organism>
<dbReference type="SUPFAM" id="SSF51445">
    <property type="entry name" value="(Trans)glycosidases"/>
    <property type="match status" value="1"/>
</dbReference>
<evidence type="ECO:0000313" key="11">
    <source>
        <dbReference type="EMBL" id="SDO01854.1"/>
    </source>
</evidence>
<reference evidence="11 12" key="1">
    <citation type="submission" date="2016-10" db="EMBL/GenBank/DDBJ databases">
        <authorList>
            <person name="de Groot N.N."/>
        </authorList>
    </citation>
    <scope>NUCLEOTIDE SEQUENCE [LARGE SCALE GENOMIC DNA]</scope>
    <source>
        <strain evidence="11 12">CGMCC 1.5012</strain>
    </source>
</reference>
<dbReference type="NCBIfam" id="NF011080">
    <property type="entry name" value="PRK14508.1-3"/>
    <property type="match status" value="1"/>
</dbReference>
<evidence type="ECO:0000256" key="8">
    <source>
        <dbReference type="ARBA" id="ARBA00031423"/>
    </source>
</evidence>
<dbReference type="Gene3D" id="3.20.20.80">
    <property type="entry name" value="Glycosidases"/>
    <property type="match status" value="1"/>
</dbReference>
<dbReference type="GO" id="GO:0004134">
    <property type="term" value="F:4-alpha-glucanotransferase activity"/>
    <property type="evidence" value="ECO:0007669"/>
    <property type="project" value="UniProtKB-EC"/>
</dbReference>
<evidence type="ECO:0000256" key="2">
    <source>
        <dbReference type="ARBA" id="ARBA00005684"/>
    </source>
</evidence>
<dbReference type="EC" id="2.4.1.25" evidence="3 10"/>
<dbReference type="NCBIfam" id="TIGR00217">
    <property type="entry name" value="malQ"/>
    <property type="match status" value="1"/>
</dbReference>
<evidence type="ECO:0000256" key="1">
    <source>
        <dbReference type="ARBA" id="ARBA00000439"/>
    </source>
</evidence>
<sequence length="491" mass="56438">MKRGGGILMHLSSLPGGYGIGTMGSEAYHFADFLKQAGVRYWQMLPLGPTSYGDSPYSSFSAFAGNPYFIDLDLLAKDGLLKKTDYATLPWGEDPERVDYAVLYENRFKVLKIAYQNGYARDKKAVDAFARENAAWLTDYAEYMAIKKRFGDRSWKQWDDDIRMRTPKALEHYRTLLKDEITFWIYVQYLFFKQWRALKSYANNAGIQIIGDMPIYVADDSADAWANSGLFWYDETNTPVCVAGCPPDPFTAKGQLWGNPLYNWPVHQKTGYRWWIDRVKASLAFFDVVRIDHFRGFEAYYTIPYGSEDAIKGEWLKGPGIDLFRAIKKELGRVDIIAEDLGFITDGVRRLLRQTGYPGMKVLEFAFSPDEESDFLPHRHVKNCIVYTGTHDNDTVKGWYDHCKRGERRYFNRYVNYTRSEGPVWGCIRAAWASVADCAVAQMQDFLELGSEARMNIPSTLGGNWQWRAKEGAFTEALAGRIRLLTDTYHR</sequence>
<accession>A0A1H0G4T7</accession>
<dbReference type="STRING" id="258515.SAMN05192585_14717"/>
<dbReference type="InterPro" id="IPR003385">
    <property type="entry name" value="Glyco_hydro_77"/>
</dbReference>
<evidence type="ECO:0000256" key="7">
    <source>
        <dbReference type="ARBA" id="ARBA00023277"/>
    </source>
</evidence>
<dbReference type="Proteomes" id="UP000199182">
    <property type="component" value="Unassembled WGS sequence"/>
</dbReference>
<dbReference type="EMBL" id="FNID01000047">
    <property type="protein sequence ID" value="SDO01854.1"/>
    <property type="molecule type" value="Genomic_DNA"/>
</dbReference>
<comment type="similarity">
    <text evidence="2 10">Belongs to the disproportionating enzyme family.</text>
</comment>